<proteinExistence type="predicted"/>
<dbReference type="AlphaFoldDB" id="A0A5M6HUA3"/>
<feature type="region of interest" description="Disordered" evidence="1">
    <location>
        <begin position="321"/>
        <end position="353"/>
    </location>
</feature>
<comment type="caution">
    <text evidence="3">The sequence shown here is derived from an EMBL/GenBank/DDBJ whole genome shotgun (WGS) entry which is preliminary data.</text>
</comment>
<feature type="signal peptide" evidence="2">
    <location>
        <begin position="1"/>
        <end position="30"/>
    </location>
</feature>
<keyword evidence="2" id="KW-0732">Signal</keyword>
<evidence type="ECO:0000256" key="2">
    <source>
        <dbReference type="SAM" id="SignalP"/>
    </source>
</evidence>
<sequence length="353" mass="36940">MAIRHVAIGRAGILTMLALLLAPLPAVAQAAGWSVHRLDAAGIAVPSDWKVTRVNDGKELDIASPDGSRRLLVWWWFPDEPLLGYPDIVSHRKVTVAGQGALYIHTRGGPRDTVTVTLDKGRKDKRRLHFLYEADGDLGQGDPVLDDLLSRVTIGGAPAQNPAQDKRSEAAPGVPAPAPAVAPIPAPVAAGPAAVSPRRVWLGRFSIEPPAGWSDVSDRSTGAVTLARPDSAARIDMSLLPAGEPMPSEGLEEVEQTVIADRPATRLLVRGAGTQAVFYIFDEPDTAGARLTLVLTAVGEVAGALSPFERVAESLRAELPPPAGTAHVGSIGSTGAAGDDDPNQDPFAGLDLD</sequence>
<evidence type="ECO:0000256" key="1">
    <source>
        <dbReference type="SAM" id="MobiDB-lite"/>
    </source>
</evidence>
<gene>
    <name evidence="3" type="ORF">F1193_12240</name>
</gene>
<dbReference type="EMBL" id="VWPL01000022">
    <property type="protein sequence ID" value="KAA5599503.1"/>
    <property type="molecule type" value="Genomic_DNA"/>
</dbReference>
<keyword evidence="4" id="KW-1185">Reference proteome</keyword>
<accession>A0A5M6HUA3</accession>
<dbReference type="OrthoDB" id="996425at2"/>
<evidence type="ECO:0000313" key="3">
    <source>
        <dbReference type="EMBL" id="KAA5599503.1"/>
    </source>
</evidence>
<feature type="chain" id="PRO_5024424988" evidence="2">
    <location>
        <begin position="31"/>
        <end position="353"/>
    </location>
</feature>
<organism evidence="3 4">
    <name type="scientific">Blastochloris sulfoviridis</name>
    <dbReference type="NCBI Taxonomy" id="50712"/>
    <lineage>
        <taxon>Bacteria</taxon>
        <taxon>Pseudomonadati</taxon>
        <taxon>Pseudomonadota</taxon>
        <taxon>Alphaproteobacteria</taxon>
        <taxon>Hyphomicrobiales</taxon>
        <taxon>Blastochloridaceae</taxon>
        <taxon>Blastochloris</taxon>
    </lineage>
</organism>
<name>A0A5M6HUA3_9HYPH</name>
<reference evidence="3 4" key="1">
    <citation type="submission" date="2019-09" db="EMBL/GenBank/DDBJ databases">
        <title>Draft Whole-Genome sequence of Blastochloris sulfoviridis DSM 729.</title>
        <authorList>
            <person name="Meyer T.E."/>
            <person name="Kyndt J.A."/>
        </authorList>
    </citation>
    <scope>NUCLEOTIDE SEQUENCE [LARGE SCALE GENOMIC DNA]</scope>
    <source>
        <strain evidence="3 4">DSM 729</strain>
    </source>
</reference>
<dbReference type="Proteomes" id="UP000323886">
    <property type="component" value="Unassembled WGS sequence"/>
</dbReference>
<dbReference type="RefSeq" id="WP_150098102.1">
    <property type="nucleotide sequence ID" value="NZ_VWPL01000022.1"/>
</dbReference>
<feature type="region of interest" description="Disordered" evidence="1">
    <location>
        <begin position="156"/>
        <end position="176"/>
    </location>
</feature>
<evidence type="ECO:0000313" key="4">
    <source>
        <dbReference type="Proteomes" id="UP000323886"/>
    </source>
</evidence>
<protein>
    <submittedName>
        <fullName evidence="3">Uncharacterized protein</fullName>
    </submittedName>
</protein>